<sequence>MTAPSHLVVGDPTVTVTAFFAALEDRAVKQALALADDRIVWRNTSLPTVRGKLVGRILRGLDRDWMSIGADFHHVAAAGDVVLTERTDHLRIGSLEIEFWVCGTFEVRDGRIVLWHDHFSWGNVLVGTLRGLFRMRRRSRRAR</sequence>
<dbReference type="RefSeq" id="WP_149751973.1">
    <property type="nucleotide sequence ID" value="NZ_VUJW01000012.1"/>
</dbReference>
<evidence type="ECO:0000313" key="3">
    <source>
        <dbReference type="Proteomes" id="UP000324351"/>
    </source>
</evidence>
<keyword evidence="2" id="KW-0378">Hydrolase</keyword>
<accession>A0A5B1LUD0</accession>
<dbReference type="AlphaFoldDB" id="A0A5B1LUD0"/>
<evidence type="ECO:0000259" key="1">
    <source>
        <dbReference type="Pfam" id="PF07858"/>
    </source>
</evidence>
<name>A0A5B1LUD0_9ACTN</name>
<dbReference type="SUPFAM" id="SSF54427">
    <property type="entry name" value="NTF2-like"/>
    <property type="match status" value="1"/>
</dbReference>
<reference evidence="2 3" key="2">
    <citation type="submission" date="2019-09" db="EMBL/GenBank/DDBJ databases">
        <authorList>
            <person name="Jin C."/>
        </authorList>
    </citation>
    <scope>NUCLEOTIDE SEQUENCE [LARGE SCALE GENOMIC DNA]</scope>
    <source>
        <strain evidence="2 3">BN140041</strain>
    </source>
</reference>
<organism evidence="2 3">
    <name type="scientific">Nocardioides antri</name>
    <dbReference type="NCBI Taxonomy" id="2607659"/>
    <lineage>
        <taxon>Bacteria</taxon>
        <taxon>Bacillati</taxon>
        <taxon>Actinomycetota</taxon>
        <taxon>Actinomycetes</taxon>
        <taxon>Propionibacteriales</taxon>
        <taxon>Nocardioidaceae</taxon>
        <taxon>Nocardioides</taxon>
    </lineage>
</organism>
<dbReference type="InterPro" id="IPR013100">
    <property type="entry name" value="LEH"/>
</dbReference>
<feature type="domain" description="Limonene-1,2-epoxide hydrolase" evidence="1">
    <location>
        <begin position="12"/>
        <end position="130"/>
    </location>
</feature>
<comment type="caution">
    <text evidence="2">The sequence shown here is derived from an EMBL/GenBank/DDBJ whole genome shotgun (WGS) entry which is preliminary data.</text>
</comment>
<reference evidence="2 3" key="1">
    <citation type="submission" date="2019-09" db="EMBL/GenBank/DDBJ databases">
        <title>Nocardioides panacisoli sp. nov., isolated from the soil of a ginseng field.</title>
        <authorList>
            <person name="Cho C."/>
        </authorList>
    </citation>
    <scope>NUCLEOTIDE SEQUENCE [LARGE SCALE GENOMIC DNA]</scope>
    <source>
        <strain evidence="2 3">BN140041</strain>
    </source>
</reference>
<dbReference type="InterPro" id="IPR032710">
    <property type="entry name" value="NTF2-like_dom_sf"/>
</dbReference>
<dbReference type="EMBL" id="VUJW01000012">
    <property type="protein sequence ID" value="KAA1424241.1"/>
    <property type="molecule type" value="Genomic_DNA"/>
</dbReference>
<protein>
    <submittedName>
        <fullName evidence="2">Epoxide hydrolase</fullName>
    </submittedName>
</protein>
<dbReference type="GO" id="GO:0016787">
    <property type="term" value="F:hydrolase activity"/>
    <property type="evidence" value="ECO:0007669"/>
    <property type="project" value="UniProtKB-KW"/>
</dbReference>
<dbReference type="Gene3D" id="3.10.450.50">
    <property type="match status" value="1"/>
</dbReference>
<dbReference type="Pfam" id="PF07858">
    <property type="entry name" value="LEH"/>
    <property type="match status" value="1"/>
</dbReference>
<keyword evidence="3" id="KW-1185">Reference proteome</keyword>
<gene>
    <name evidence="2" type="ORF">F0U47_18520</name>
</gene>
<evidence type="ECO:0000313" key="2">
    <source>
        <dbReference type="EMBL" id="KAA1424241.1"/>
    </source>
</evidence>
<dbReference type="Proteomes" id="UP000324351">
    <property type="component" value="Unassembled WGS sequence"/>
</dbReference>
<proteinExistence type="predicted"/>